<dbReference type="PIRSF" id="PIRSF006276">
    <property type="entry name" value="UspA"/>
    <property type="match status" value="1"/>
</dbReference>
<dbReference type="PANTHER" id="PTHR46268:SF8">
    <property type="entry name" value="UNIVERSAL STRESS PROTEIN SLL1388"/>
    <property type="match status" value="1"/>
</dbReference>
<dbReference type="InterPro" id="IPR006016">
    <property type="entry name" value="UspA"/>
</dbReference>
<dbReference type="CDD" id="cd00293">
    <property type="entry name" value="USP-like"/>
    <property type="match status" value="1"/>
</dbReference>
<dbReference type="InterPro" id="IPR014729">
    <property type="entry name" value="Rossmann-like_a/b/a_fold"/>
</dbReference>
<evidence type="ECO:0000256" key="1">
    <source>
        <dbReference type="ARBA" id="ARBA00008791"/>
    </source>
</evidence>
<evidence type="ECO:0000313" key="3">
    <source>
        <dbReference type="EMBL" id="VEP14304.1"/>
    </source>
</evidence>
<feature type="domain" description="UspA" evidence="2">
    <location>
        <begin position="1"/>
        <end position="155"/>
    </location>
</feature>
<comment type="similarity">
    <text evidence="1">Belongs to the universal stress protein A family.</text>
</comment>
<dbReference type="AlphaFoldDB" id="A0A563VS69"/>
<organism evidence="3 4">
    <name type="scientific">Hyella patelloides LEGE 07179</name>
    <dbReference type="NCBI Taxonomy" id="945734"/>
    <lineage>
        <taxon>Bacteria</taxon>
        <taxon>Bacillati</taxon>
        <taxon>Cyanobacteriota</taxon>
        <taxon>Cyanophyceae</taxon>
        <taxon>Pleurocapsales</taxon>
        <taxon>Hyellaceae</taxon>
        <taxon>Hyella</taxon>
    </lineage>
</organism>
<dbReference type="Proteomes" id="UP000320055">
    <property type="component" value="Unassembled WGS sequence"/>
</dbReference>
<dbReference type="RefSeq" id="WP_144872813.1">
    <property type="nucleotide sequence ID" value="NZ_LR213999.1"/>
</dbReference>
<name>A0A563VS69_9CYAN</name>
<dbReference type="PANTHER" id="PTHR46268">
    <property type="entry name" value="STRESS RESPONSE PROTEIN NHAX"/>
    <property type="match status" value="1"/>
</dbReference>
<proteinExistence type="inferred from homology"/>
<evidence type="ECO:0000313" key="4">
    <source>
        <dbReference type="Proteomes" id="UP000320055"/>
    </source>
</evidence>
<accession>A0A563VS69</accession>
<keyword evidence="4" id="KW-1185">Reference proteome</keyword>
<sequence length="169" mass="18638">MYHNILVAVDSTQLSQQAFQKALSIAQAFSANLQIMNVVSPLIAEYQDTTALAFGDSLYPDTLDNLTQQELVNAQEIGMNLLRSLQKQAEQIGIKAEITQQMGQPEQEITNFAKDWQADLIVIGSHGRKGFGELLFGSVSNYVSHHVTCSVLLVHQEAEAETTVEESDK</sequence>
<dbReference type="EMBL" id="CAACVJ010000175">
    <property type="protein sequence ID" value="VEP14304.1"/>
    <property type="molecule type" value="Genomic_DNA"/>
</dbReference>
<dbReference type="PRINTS" id="PR01438">
    <property type="entry name" value="UNVRSLSTRESS"/>
</dbReference>
<dbReference type="Gene3D" id="3.40.50.620">
    <property type="entry name" value="HUPs"/>
    <property type="match status" value="1"/>
</dbReference>
<dbReference type="Pfam" id="PF00582">
    <property type="entry name" value="Usp"/>
    <property type="match status" value="1"/>
</dbReference>
<evidence type="ECO:0000259" key="2">
    <source>
        <dbReference type="Pfam" id="PF00582"/>
    </source>
</evidence>
<dbReference type="SUPFAM" id="SSF52402">
    <property type="entry name" value="Adenine nucleotide alpha hydrolases-like"/>
    <property type="match status" value="1"/>
</dbReference>
<reference evidence="3 4" key="1">
    <citation type="submission" date="2019-01" db="EMBL/GenBank/DDBJ databases">
        <authorList>
            <person name="Brito A."/>
        </authorList>
    </citation>
    <scope>NUCLEOTIDE SEQUENCE [LARGE SCALE GENOMIC DNA]</scope>
    <source>
        <strain evidence="3">1</strain>
    </source>
</reference>
<gene>
    <name evidence="3" type="ORF">H1P_2560005</name>
</gene>
<dbReference type="InterPro" id="IPR006015">
    <property type="entry name" value="Universal_stress_UspA"/>
</dbReference>
<dbReference type="OrthoDB" id="516822at2"/>
<protein>
    <submittedName>
        <fullName evidence="3">Universal stress protein UspA-like protein</fullName>
    </submittedName>
</protein>